<keyword evidence="1" id="KW-0812">Transmembrane</keyword>
<organism evidence="2">
    <name type="scientific">hydrothermal vent metagenome</name>
    <dbReference type="NCBI Taxonomy" id="652676"/>
    <lineage>
        <taxon>unclassified sequences</taxon>
        <taxon>metagenomes</taxon>
        <taxon>ecological metagenomes</taxon>
    </lineage>
</organism>
<reference evidence="2" key="1">
    <citation type="submission" date="2018-06" db="EMBL/GenBank/DDBJ databases">
        <authorList>
            <person name="Zhirakovskaya E."/>
        </authorList>
    </citation>
    <scope>NUCLEOTIDE SEQUENCE</scope>
</reference>
<keyword evidence="1" id="KW-0472">Membrane</keyword>
<sequence length="115" mass="12686">MEEKLSQSGLPREIPLSVLLGLTDPEGVDWGRIRALQFQGMLQHGLIRLIASIVCGVLAVQFGIGNINPYLLGIWMIAVCGLYGYSYVHTKRQAAWQRKSVTRQENAAVLLSSFG</sequence>
<gene>
    <name evidence="2" type="ORF">MNBD_ALPHA04-324</name>
</gene>
<evidence type="ECO:0000313" key="2">
    <source>
        <dbReference type="EMBL" id="VAV86988.1"/>
    </source>
</evidence>
<feature type="non-terminal residue" evidence="2">
    <location>
        <position position="115"/>
    </location>
</feature>
<feature type="transmembrane region" description="Helical" evidence="1">
    <location>
        <begin position="46"/>
        <end position="64"/>
    </location>
</feature>
<name>A0A3B0RFX3_9ZZZZ</name>
<evidence type="ECO:0000256" key="1">
    <source>
        <dbReference type="SAM" id="Phobius"/>
    </source>
</evidence>
<protein>
    <submittedName>
        <fullName evidence="2">Uncharacterized protein</fullName>
    </submittedName>
</protein>
<accession>A0A3B0RFX3</accession>
<dbReference type="AlphaFoldDB" id="A0A3B0RFX3"/>
<proteinExistence type="predicted"/>
<feature type="transmembrane region" description="Helical" evidence="1">
    <location>
        <begin position="70"/>
        <end position="88"/>
    </location>
</feature>
<dbReference type="EMBL" id="UOEF01000002">
    <property type="protein sequence ID" value="VAV86988.1"/>
    <property type="molecule type" value="Genomic_DNA"/>
</dbReference>
<keyword evidence="1" id="KW-1133">Transmembrane helix</keyword>